<evidence type="ECO:0000313" key="2">
    <source>
        <dbReference type="Proteomes" id="UP000679373"/>
    </source>
</evidence>
<sequence length="727" mass="85789">MGKKLLNLINDLEYDTKYLQQKQSNGDTWLDADNYRCKVFNLERVTYTADEIVSVTDELEEIANKVTESFKNTFIDRGKQATEEQIYFANETAKIVLGKFKENIICIDPAPCGFGKSTIKLELMKYMTKLYEDGLSTTGVIIGGDRLDDLRQLQKDLGEYSKYTYLLEGWNEKVCLDKTIKTVETGMCKKCTFWNCKVKKQMSDQKEKPILLVTNTRLKELGADFCSTYMKYDKGERKILLIDEKPQMFNTVEINKILLNNIDSAISKAEYQDNEMDEKTQLSKYWKEISELVESKMIPLRGKYKRFIISNSCNIPVCMNNHEFMKLWNKYIKHNFKRELQHIHEVLTKGGFYVCESNTEFISTIGYNNLREMYKSFEKVVIFDGSALYDPEYLGLYDYDKEKDIDNSDIRFLYIPNTRTYNNLYITINTAHKLTKTEFKNKKYLPYAISNYIKNKVKVGFHGRSYVVTYQEQATILSQLLGTDTLKRQIPRANNKCYYYGNTKGSNEMDECTRMFNIGWDTLPDYQIAIKYLSCDIKQWEHILELCKDTEKAQFISDIFLKKDRRVDEVGNRTYTGEYNQYCFGLTSIDEFQYLDMVSKFYQEVHRTKLRDYNYDKEIKVYLFQTKPLIYSMLKALLPECTIEKHVDKLSEFQKAKDDTRENKCKGYDKFFEWFNSWDGSIIKSKKLKEILEVDNEQFKTLIKNKTINETFSEFDIPKKGFYSMIK</sequence>
<accession>A0AB74VDE6</accession>
<dbReference type="EMBL" id="CP073653">
    <property type="protein sequence ID" value="QUN34439.1"/>
    <property type="molecule type" value="Genomic_DNA"/>
</dbReference>
<dbReference type="RefSeq" id="WP_077868613.1">
    <property type="nucleotide sequence ID" value="NZ_BKAK01000058.1"/>
</dbReference>
<evidence type="ECO:0000313" key="1">
    <source>
        <dbReference type="EMBL" id="QUN34439.1"/>
    </source>
</evidence>
<dbReference type="Proteomes" id="UP000679373">
    <property type="component" value="Chromosome"/>
</dbReference>
<keyword evidence="2" id="KW-1185">Reference proteome</keyword>
<proteinExistence type="predicted"/>
<dbReference type="GeneID" id="66347121"/>
<name>A0AB74VDE6_CLOBE</name>
<protein>
    <submittedName>
        <fullName evidence="1">Uncharacterized protein</fullName>
    </submittedName>
</protein>
<organism evidence="1 2">
    <name type="scientific">Clostridium beijerinckii</name>
    <name type="common">Clostridium MP</name>
    <dbReference type="NCBI Taxonomy" id="1520"/>
    <lineage>
        <taxon>Bacteria</taxon>
        <taxon>Bacillati</taxon>
        <taxon>Bacillota</taxon>
        <taxon>Clostridia</taxon>
        <taxon>Eubacteriales</taxon>
        <taxon>Clostridiaceae</taxon>
        <taxon>Clostridium</taxon>
    </lineage>
</organism>
<dbReference type="AlphaFoldDB" id="A0AB74VDE6"/>
<reference evidence="1" key="1">
    <citation type="submission" date="2021-04" db="EMBL/GenBank/DDBJ databases">
        <title>Complete genome sequence of the type strain Clostridium beijerinckii NRRL B-598.</title>
        <authorList>
            <person name="Sedlar K."/>
            <person name="Branska B."/>
            <person name="Bezdicek M."/>
            <person name="Nykrynova M."/>
            <person name="Lengerova M."/>
            <person name="Skutkova H."/>
            <person name="Patakova P."/>
        </authorList>
    </citation>
    <scope>NUCLEOTIDE SEQUENCE</scope>
    <source>
        <strain evidence="1">DSM 791</strain>
    </source>
</reference>
<gene>
    <name evidence="1" type="ORF">KEC93_21320</name>
</gene>